<keyword evidence="2" id="KW-1185">Reference proteome</keyword>
<dbReference type="Proteomes" id="UP000019140">
    <property type="component" value="Unassembled WGS sequence"/>
</dbReference>
<dbReference type="AlphaFoldDB" id="W4MBX3"/>
<gene>
    <name evidence="1" type="ORF">ETSY2_11435</name>
</gene>
<dbReference type="HOGENOM" id="CLU_2680842_0_0_7"/>
<sequence>MLVRDGRAVGCDCVAFMVHVVYKGRALPLAWLVHQRKKEHFPEEMHVALVESVQALMPLGVSVVLPGDGEAALA</sequence>
<accession>W4MBX3</accession>
<protein>
    <submittedName>
        <fullName evidence="1">Uncharacterized protein</fullName>
    </submittedName>
</protein>
<evidence type="ECO:0000313" key="1">
    <source>
        <dbReference type="EMBL" id="ETX07406.1"/>
    </source>
</evidence>
<organism evidence="1 2">
    <name type="scientific">Candidatus Entotheonella gemina</name>
    <dbReference type="NCBI Taxonomy" id="1429439"/>
    <lineage>
        <taxon>Bacteria</taxon>
        <taxon>Pseudomonadati</taxon>
        <taxon>Nitrospinota/Tectimicrobiota group</taxon>
        <taxon>Candidatus Tectimicrobiota</taxon>
        <taxon>Candidatus Entotheonellia</taxon>
        <taxon>Candidatus Entotheonellales</taxon>
        <taxon>Candidatus Entotheonellaceae</taxon>
        <taxon>Candidatus Entotheonella</taxon>
    </lineage>
</organism>
<name>W4MBX3_9BACT</name>
<dbReference type="EMBL" id="AZHX01000462">
    <property type="protein sequence ID" value="ETX07406.1"/>
    <property type="molecule type" value="Genomic_DNA"/>
</dbReference>
<comment type="caution">
    <text evidence="1">The sequence shown here is derived from an EMBL/GenBank/DDBJ whole genome shotgun (WGS) entry which is preliminary data.</text>
</comment>
<reference evidence="1 2" key="1">
    <citation type="journal article" date="2014" name="Nature">
        <title>An environmental bacterial taxon with a large and distinct metabolic repertoire.</title>
        <authorList>
            <person name="Wilson M.C."/>
            <person name="Mori T."/>
            <person name="Ruckert C."/>
            <person name="Uria A.R."/>
            <person name="Helf M.J."/>
            <person name="Takada K."/>
            <person name="Gernert C."/>
            <person name="Steffens U.A."/>
            <person name="Heycke N."/>
            <person name="Schmitt S."/>
            <person name="Rinke C."/>
            <person name="Helfrich E.J."/>
            <person name="Brachmann A.O."/>
            <person name="Gurgui C."/>
            <person name="Wakimoto T."/>
            <person name="Kracht M."/>
            <person name="Crusemann M."/>
            <person name="Hentschel U."/>
            <person name="Abe I."/>
            <person name="Matsunaga S."/>
            <person name="Kalinowski J."/>
            <person name="Takeyama H."/>
            <person name="Piel J."/>
        </authorList>
    </citation>
    <scope>NUCLEOTIDE SEQUENCE [LARGE SCALE GENOMIC DNA]</scope>
    <source>
        <strain evidence="2">TSY2</strain>
    </source>
</reference>
<evidence type="ECO:0000313" key="2">
    <source>
        <dbReference type="Proteomes" id="UP000019140"/>
    </source>
</evidence>
<proteinExistence type="predicted"/>